<reference evidence="1 2" key="1">
    <citation type="submission" date="2020-08" db="EMBL/GenBank/DDBJ databases">
        <title>Genomic Encyclopedia of Type Strains, Phase IV (KMG-IV): sequencing the most valuable type-strain genomes for metagenomic binning, comparative biology and taxonomic classification.</title>
        <authorList>
            <person name="Goeker M."/>
        </authorList>
    </citation>
    <scope>NUCLEOTIDE SEQUENCE [LARGE SCALE GENOMIC DNA]</scope>
    <source>
        <strain evidence="1 2">DSM 24696</strain>
    </source>
</reference>
<organism evidence="1 2">
    <name type="scientific">Texcoconibacillus texcoconensis</name>
    <dbReference type="NCBI Taxonomy" id="1095777"/>
    <lineage>
        <taxon>Bacteria</taxon>
        <taxon>Bacillati</taxon>
        <taxon>Bacillota</taxon>
        <taxon>Bacilli</taxon>
        <taxon>Bacillales</taxon>
        <taxon>Bacillaceae</taxon>
        <taxon>Texcoconibacillus</taxon>
    </lineage>
</organism>
<evidence type="ECO:0000313" key="1">
    <source>
        <dbReference type="EMBL" id="MBB5174358.1"/>
    </source>
</evidence>
<dbReference type="EMBL" id="JACHHB010000012">
    <property type="protein sequence ID" value="MBB5174358.1"/>
    <property type="molecule type" value="Genomic_DNA"/>
</dbReference>
<comment type="caution">
    <text evidence="1">The sequence shown here is derived from an EMBL/GenBank/DDBJ whole genome shotgun (WGS) entry which is preliminary data.</text>
</comment>
<name>A0A840QSS1_9BACI</name>
<protein>
    <recommendedName>
        <fullName evidence="3">DUF2922 domain-containing protein</fullName>
    </recommendedName>
</protein>
<keyword evidence="2" id="KW-1185">Reference proteome</keyword>
<dbReference type="RefSeq" id="WP_184664783.1">
    <property type="nucleotide sequence ID" value="NZ_JACHHB010000012.1"/>
</dbReference>
<evidence type="ECO:0008006" key="3">
    <source>
        <dbReference type="Google" id="ProtNLM"/>
    </source>
</evidence>
<dbReference type="InterPro" id="IPR021321">
    <property type="entry name" value="DUF2922"/>
</dbReference>
<proteinExistence type="predicted"/>
<evidence type="ECO:0000313" key="2">
    <source>
        <dbReference type="Proteomes" id="UP000551878"/>
    </source>
</evidence>
<accession>A0A840QSS1</accession>
<dbReference type="AlphaFoldDB" id="A0A840QSS1"/>
<gene>
    <name evidence="1" type="ORF">HNQ41_002573</name>
</gene>
<dbReference type="Pfam" id="PF11148">
    <property type="entry name" value="DUF2922"/>
    <property type="match status" value="1"/>
</dbReference>
<dbReference type="Proteomes" id="UP000551878">
    <property type="component" value="Unassembled WGS sequence"/>
</dbReference>
<sequence length="72" mass="8345">MSKRIRLQFKNEEDRTVSLSIHDPRQDLEAEEVSEVMDDLINLDVFYSTGGKLVKKHNASIIERQVDTIDID</sequence>